<dbReference type="AlphaFoldDB" id="A0A7R9ESI0"/>
<reference evidence="2" key="1">
    <citation type="submission" date="2020-11" db="EMBL/GenBank/DDBJ databases">
        <authorList>
            <person name="Tran Van P."/>
        </authorList>
    </citation>
    <scope>NUCLEOTIDE SEQUENCE</scope>
</reference>
<dbReference type="GO" id="GO:0005868">
    <property type="term" value="C:cytoplasmic dynein complex"/>
    <property type="evidence" value="ECO:0007669"/>
    <property type="project" value="InterPro"/>
</dbReference>
<dbReference type="Pfam" id="PF11540">
    <property type="entry name" value="Dynein_IC2"/>
    <property type="match status" value="1"/>
</dbReference>
<sequence length="235" mass="26235">MADRKAELERKKAKLMAIREEKERRRKEKEQKDSEDSPIRTNIDLDNQQELDKVLMSMGLDSVNNVVANRSNLSSLTPDHSNSNTPDSSLVITSTPASNFSRGAKKTTKLMGSQHMFNVRSLCLCSKKRNVSLTVVSVQSTNIPPREMVTYTKQTQTAHGGHERDGVLSYDRSIPFASKLKPPMPLPPTPASSIFLFPPSPPVFESSFFFLSWPFGAIPPFIKKSPVFRDVVVLG</sequence>
<feature type="compositionally biased region" description="Basic and acidic residues" evidence="1">
    <location>
        <begin position="1"/>
        <end position="10"/>
    </location>
</feature>
<dbReference type="InterPro" id="IPR025956">
    <property type="entry name" value="DYNC1I1/DYNC1I2"/>
</dbReference>
<evidence type="ECO:0000313" key="2">
    <source>
        <dbReference type="EMBL" id="CAD7440560.1"/>
    </source>
</evidence>
<evidence type="ECO:0000256" key="1">
    <source>
        <dbReference type="SAM" id="MobiDB-lite"/>
    </source>
</evidence>
<protein>
    <submittedName>
        <fullName evidence="2">Uncharacterized protein</fullName>
    </submittedName>
</protein>
<feature type="region of interest" description="Disordered" evidence="1">
    <location>
        <begin position="1"/>
        <end position="44"/>
    </location>
</feature>
<dbReference type="EMBL" id="OD565017">
    <property type="protein sequence ID" value="CAD7440560.1"/>
    <property type="molecule type" value="Genomic_DNA"/>
</dbReference>
<feature type="region of interest" description="Disordered" evidence="1">
    <location>
        <begin position="74"/>
        <end position="94"/>
    </location>
</feature>
<feature type="compositionally biased region" description="Basic and acidic residues" evidence="1">
    <location>
        <begin position="17"/>
        <end position="38"/>
    </location>
</feature>
<name>A0A7R9ESI0_9NEOP</name>
<dbReference type="GO" id="GO:0007018">
    <property type="term" value="P:microtubule-based movement"/>
    <property type="evidence" value="ECO:0007669"/>
    <property type="project" value="InterPro"/>
</dbReference>
<accession>A0A7R9ESI0</accession>
<proteinExistence type="predicted"/>
<organism evidence="2">
    <name type="scientific">Timema bartmani</name>
    <dbReference type="NCBI Taxonomy" id="61472"/>
    <lineage>
        <taxon>Eukaryota</taxon>
        <taxon>Metazoa</taxon>
        <taxon>Ecdysozoa</taxon>
        <taxon>Arthropoda</taxon>
        <taxon>Hexapoda</taxon>
        <taxon>Insecta</taxon>
        <taxon>Pterygota</taxon>
        <taxon>Neoptera</taxon>
        <taxon>Polyneoptera</taxon>
        <taxon>Phasmatodea</taxon>
        <taxon>Timematodea</taxon>
        <taxon>Timematoidea</taxon>
        <taxon>Timematidae</taxon>
        <taxon>Timema</taxon>
    </lineage>
</organism>
<gene>
    <name evidence="2" type="ORF">TBIB3V08_LOCUS3061</name>
</gene>